<keyword evidence="2" id="KW-1133">Transmembrane helix</keyword>
<evidence type="ECO:0008006" key="5">
    <source>
        <dbReference type="Google" id="ProtNLM"/>
    </source>
</evidence>
<name>A0A1Y4LYI8_9FIRM</name>
<evidence type="ECO:0000256" key="2">
    <source>
        <dbReference type="SAM" id="Phobius"/>
    </source>
</evidence>
<comment type="caution">
    <text evidence="3">The sequence shown here is derived from an EMBL/GenBank/DDBJ whole genome shotgun (WGS) entry which is preliminary data.</text>
</comment>
<dbReference type="RefSeq" id="WP_015536019.1">
    <property type="nucleotide sequence ID" value="NZ_NFKM01000002.1"/>
</dbReference>
<reference evidence="4" key="1">
    <citation type="submission" date="2017-04" db="EMBL/GenBank/DDBJ databases">
        <title>Function of individual gut microbiota members based on whole genome sequencing of pure cultures obtained from chicken caecum.</title>
        <authorList>
            <person name="Medvecky M."/>
            <person name="Cejkova D."/>
            <person name="Polansky O."/>
            <person name="Karasova D."/>
            <person name="Kubasova T."/>
            <person name="Cizek A."/>
            <person name="Rychlik I."/>
        </authorList>
    </citation>
    <scope>NUCLEOTIDE SEQUENCE [LARGE SCALE GENOMIC DNA]</scope>
    <source>
        <strain evidence="4">An178</strain>
    </source>
</reference>
<dbReference type="InterPro" id="IPR021359">
    <property type="entry name" value="DUF2812"/>
</dbReference>
<feature type="compositionally biased region" description="Acidic residues" evidence="1">
    <location>
        <begin position="152"/>
        <end position="176"/>
    </location>
</feature>
<accession>A0A1Y4LYI8</accession>
<feature type="transmembrane region" description="Helical" evidence="2">
    <location>
        <begin position="328"/>
        <end position="347"/>
    </location>
</feature>
<dbReference type="Proteomes" id="UP000195447">
    <property type="component" value="Unassembled WGS sequence"/>
</dbReference>
<gene>
    <name evidence="3" type="ORF">B5F14_01485</name>
</gene>
<evidence type="ECO:0000313" key="4">
    <source>
        <dbReference type="Proteomes" id="UP000195447"/>
    </source>
</evidence>
<organism evidence="3 4">
    <name type="scientific">Faecalitalea cylindroides</name>
    <dbReference type="NCBI Taxonomy" id="39483"/>
    <lineage>
        <taxon>Bacteria</taxon>
        <taxon>Bacillati</taxon>
        <taxon>Bacillota</taxon>
        <taxon>Erysipelotrichia</taxon>
        <taxon>Erysipelotrichales</taxon>
        <taxon>Erysipelotrichaceae</taxon>
        <taxon>Faecalitalea</taxon>
    </lineage>
</organism>
<keyword evidence="2" id="KW-0812">Transmembrane</keyword>
<dbReference type="EMBL" id="NFKM01000002">
    <property type="protein sequence ID" value="OUP61653.1"/>
    <property type="molecule type" value="Genomic_DNA"/>
</dbReference>
<keyword evidence="2" id="KW-0472">Membrane</keyword>
<keyword evidence="4" id="KW-1185">Reference proteome</keyword>
<dbReference type="AlphaFoldDB" id="A0A1Y4LYI8"/>
<dbReference type="Pfam" id="PF11193">
    <property type="entry name" value="DUF2812"/>
    <property type="match status" value="1"/>
</dbReference>
<proteinExistence type="predicted"/>
<feature type="region of interest" description="Disordered" evidence="1">
    <location>
        <begin position="409"/>
        <end position="436"/>
    </location>
</feature>
<feature type="compositionally biased region" description="Acidic residues" evidence="1">
    <location>
        <begin position="97"/>
        <end position="107"/>
    </location>
</feature>
<protein>
    <recommendedName>
        <fullName evidence="5">DUF2812 domain-containing protein</fullName>
    </recommendedName>
</protein>
<feature type="transmembrane region" description="Helical" evidence="2">
    <location>
        <begin position="353"/>
        <end position="373"/>
    </location>
</feature>
<evidence type="ECO:0000313" key="3">
    <source>
        <dbReference type="EMBL" id="OUP61653.1"/>
    </source>
</evidence>
<feature type="compositionally biased region" description="Polar residues" evidence="1">
    <location>
        <begin position="419"/>
        <end position="429"/>
    </location>
</feature>
<feature type="compositionally biased region" description="Basic and acidic residues" evidence="1">
    <location>
        <begin position="118"/>
        <end position="132"/>
    </location>
</feature>
<feature type="region of interest" description="Disordered" evidence="1">
    <location>
        <begin position="148"/>
        <end position="176"/>
    </location>
</feature>
<feature type="region of interest" description="Disordered" evidence="1">
    <location>
        <begin position="88"/>
        <end position="132"/>
    </location>
</feature>
<evidence type="ECO:0000256" key="1">
    <source>
        <dbReference type="SAM" id="MobiDB-lite"/>
    </source>
</evidence>
<sequence>MPNETKDKTTLEKLKELQENDTISSLDFEEPELKTFDVTNIFEIDDEQKKPEKKKFTFGKRANRHASQVKIKTNEFDNTQPIIEDIRFSQELKDIEGDSPSEPEEVVENQSEPVQEQPLEKENIPEETAKPVIEDKEVVEEVITSEVVETPETIEEDVEEVEEFEETEDIDEELEEYDEEDEVEEEEINDSDETEAVFNEEEDELFMEKKKFLLSQYQKQEAYLEQKSKEGYHFVRHVGKKFYFIQGEPADYYYSINYFAEEPDADQWREWEQDGWKLVSRSPAKKKREAGWFIFRNTERKGEYRKEIDNEEEKYRFYRKYSNSCRSTMFLIFMCMAMCAVAAYLQWVFRGYLWGFALCGVVFLIAFIVFCMYGRMLRNSKKTARMLQAKLRTKERRAAFYAQHSFETDETEEELDTDWNTLEQTSQTQKLRRRSK</sequence>